<dbReference type="PANTHER" id="PTHR46594:SF4">
    <property type="entry name" value="P-TYPE CATION-TRANSPORTING ATPASE"/>
    <property type="match status" value="1"/>
</dbReference>
<dbReference type="CDD" id="cd00371">
    <property type="entry name" value="HMA"/>
    <property type="match status" value="1"/>
</dbReference>
<sequence length="82" mass="8504">MESKMLKIQGMTCAACAKAVERASKKVDGVNEASVNLATEKLTVTFDESKTNLDAISAAITKAGYTASVETTTATIKVGGMT</sequence>
<keyword evidence="2" id="KW-0479">Metal-binding</keyword>
<dbReference type="SUPFAM" id="SSF55008">
    <property type="entry name" value="HMA, heavy metal-associated domain"/>
    <property type="match status" value="1"/>
</dbReference>
<dbReference type="InterPro" id="IPR006121">
    <property type="entry name" value="HMA_dom"/>
</dbReference>
<name>A0ABS4JZY4_9CLOT</name>
<dbReference type="Proteomes" id="UP001519308">
    <property type="component" value="Unassembled WGS sequence"/>
</dbReference>
<evidence type="ECO:0000259" key="3">
    <source>
        <dbReference type="PROSITE" id="PS50846"/>
    </source>
</evidence>
<comment type="caution">
    <text evidence="4">The sequence shown here is derived from an EMBL/GenBank/DDBJ whole genome shotgun (WGS) entry which is preliminary data.</text>
</comment>
<dbReference type="PANTHER" id="PTHR46594">
    <property type="entry name" value="P-TYPE CATION-TRANSPORTING ATPASE"/>
    <property type="match status" value="1"/>
</dbReference>
<dbReference type="InterPro" id="IPR001802">
    <property type="entry name" value="MerP/CopZ"/>
</dbReference>
<evidence type="ECO:0000256" key="2">
    <source>
        <dbReference type="ARBA" id="ARBA00022723"/>
    </source>
</evidence>
<keyword evidence="5" id="KW-1185">Reference proteome</keyword>
<accession>A0ABS4JZY4</accession>
<dbReference type="InterPro" id="IPR036163">
    <property type="entry name" value="HMA_dom_sf"/>
</dbReference>
<protein>
    <recommendedName>
        <fullName evidence="1">Copper chaperone CopZ</fullName>
    </recommendedName>
</protein>
<dbReference type="Pfam" id="PF00403">
    <property type="entry name" value="HMA"/>
    <property type="match status" value="1"/>
</dbReference>
<dbReference type="PROSITE" id="PS50846">
    <property type="entry name" value="HMA_2"/>
    <property type="match status" value="1"/>
</dbReference>
<dbReference type="PRINTS" id="PR00946">
    <property type="entry name" value="HGSCAVENGER"/>
</dbReference>
<evidence type="ECO:0000256" key="1">
    <source>
        <dbReference type="ARBA" id="ARBA00015313"/>
    </source>
</evidence>
<evidence type="ECO:0000313" key="5">
    <source>
        <dbReference type="Proteomes" id="UP001519308"/>
    </source>
</evidence>
<feature type="domain" description="HMA" evidence="3">
    <location>
        <begin position="2"/>
        <end position="68"/>
    </location>
</feature>
<evidence type="ECO:0000313" key="4">
    <source>
        <dbReference type="EMBL" id="MBP2021095.1"/>
    </source>
</evidence>
<gene>
    <name evidence="4" type="ORF">J2Z44_000882</name>
</gene>
<dbReference type="EMBL" id="JAGGLL010000005">
    <property type="protein sequence ID" value="MBP2021095.1"/>
    <property type="molecule type" value="Genomic_DNA"/>
</dbReference>
<organism evidence="4 5">
    <name type="scientific">Clostridium punense</name>
    <dbReference type="NCBI Taxonomy" id="1054297"/>
    <lineage>
        <taxon>Bacteria</taxon>
        <taxon>Bacillati</taxon>
        <taxon>Bacillota</taxon>
        <taxon>Clostridia</taxon>
        <taxon>Eubacteriales</taxon>
        <taxon>Clostridiaceae</taxon>
        <taxon>Clostridium</taxon>
    </lineage>
</organism>
<proteinExistence type="predicted"/>
<dbReference type="Gene3D" id="3.30.70.100">
    <property type="match status" value="1"/>
</dbReference>
<reference evidence="4 5" key="1">
    <citation type="submission" date="2021-03" db="EMBL/GenBank/DDBJ databases">
        <title>Genomic Encyclopedia of Type Strains, Phase IV (KMG-IV): sequencing the most valuable type-strain genomes for metagenomic binning, comparative biology and taxonomic classification.</title>
        <authorList>
            <person name="Goeker M."/>
        </authorList>
    </citation>
    <scope>NUCLEOTIDE SEQUENCE [LARGE SCALE GENOMIC DNA]</scope>
    <source>
        <strain evidence="4 5">DSM 28650</strain>
    </source>
</reference>